<proteinExistence type="predicted"/>
<comment type="caution">
    <text evidence="1">The sequence shown here is derived from an EMBL/GenBank/DDBJ whole genome shotgun (WGS) entry which is preliminary data.</text>
</comment>
<organism evidence="1 2">
    <name type="scientific">Halalkalibacter hemicellulosilyticusJCM 9152</name>
    <dbReference type="NCBI Taxonomy" id="1236971"/>
    <lineage>
        <taxon>Bacteria</taxon>
        <taxon>Bacillati</taxon>
        <taxon>Bacillota</taxon>
        <taxon>Bacilli</taxon>
        <taxon>Bacillales</taxon>
        <taxon>Bacillaceae</taxon>
        <taxon>Halalkalibacter</taxon>
    </lineage>
</organism>
<dbReference type="InterPro" id="IPR025573">
    <property type="entry name" value="YwpF"/>
</dbReference>
<name>W4QKA8_9BACI</name>
<dbReference type="Pfam" id="PF14183">
    <property type="entry name" value="YwpF"/>
    <property type="match status" value="1"/>
</dbReference>
<dbReference type="STRING" id="1236971.JCM9152_3879"/>
<evidence type="ECO:0000313" key="1">
    <source>
        <dbReference type="EMBL" id="GAE32347.1"/>
    </source>
</evidence>
<reference evidence="1" key="1">
    <citation type="journal article" date="2014" name="Genome Announc.">
        <title>Draft Genome Sequences of Three Alkaliphilic Bacillus Strains, Bacillus wakoensis JCM 9140T, Bacillus akibai JCM 9157T, and Bacillus hemicellulosilyticus JCM 9152T.</title>
        <authorList>
            <person name="Yuki M."/>
            <person name="Oshima K."/>
            <person name="Suda W."/>
            <person name="Oshida Y."/>
            <person name="Kitamura K."/>
            <person name="Iida T."/>
            <person name="Hattori M."/>
            <person name="Ohkuma M."/>
        </authorList>
    </citation>
    <scope>NUCLEOTIDE SEQUENCE [LARGE SCALE GENOMIC DNA]</scope>
    <source>
        <strain evidence="1">JCM 9152</strain>
    </source>
</reference>
<dbReference type="EMBL" id="BAUU01000034">
    <property type="protein sequence ID" value="GAE32347.1"/>
    <property type="molecule type" value="Genomic_DNA"/>
</dbReference>
<sequence length="162" mass="18463">MKTFKLISLCVLDGKKGQVEQKIVPIEDGLIINMANPHAWYIEAIVDKDQAKYFQMIYERRGNILVDVVITSKDNHPAAMITNVESVTPLSGQMSILLKGELAFKKDDLLADVLEDIVNEGFKGQELLEEFGNRRQNLIEYSQRTLDELYQSLRKGGRYSLE</sequence>
<protein>
    <recommendedName>
        <fullName evidence="3">YwpF-like protein</fullName>
    </recommendedName>
</protein>
<dbReference type="Proteomes" id="UP000018895">
    <property type="component" value="Unassembled WGS sequence"/>
</dbReference>
<gene>
    <name evidence="1" type="ORF">JCM9152_3879</name>
</gene>
<evidence type="ECO:0000313" key="2">
    <source>
        <dbReference type="Proteomes" id="UP000018895"/>
    </source>
</evidence>
<accession>W4QKA8</accession>
<keyword evidence="2" id="KW-1185">Reference proteome</keyword>
<dbReference type="AlphaFoldDB" id="W4QKA8"/>
<dbReference type="RefSeq" id="WP_035346651.1">
    <property type="nucleotide sequence ID" value="NZ_BAUU01000034.1"/>
</dbReference>
<dbReference type="OrthoDB" id="2427395at2"/>
<evidence type="ECO:0008006" key="3">
    <source>
        <dbReference type="Google" id="ProtNLM"/>
    </source>
</evidence>